<sequence>MNEGFTPSQLNHRDIERLKGYKELLDFYHGQHWEGYPRRGEKRLTFNYAKVIIDKITSYLMSGITSAVDAAEDSDEARTRAQRAERALYQ</sequence>
<feature type="non-terminal residue" evidence="2">
    <location>
        <position position="90"/>
    </location>
</feature>
<name>X0WKS5_9ZZZZ</name>
<accession>X0WKS5</accession>
<feature type="region of interest" description="Disordered" evidence="1">
    <location>
        <begin position="69"/>
        <end position="90"/>
    </location>
</feature>
<proteinExistence type="predicted"/>
<evidence type="ECO:0000313" key="2">
    <source>
        <dbReference type="EMBL" id="GAG31559.1"/>
    </source>
</evidence>
<dbReference type="EMBL" id="BARS01045336">
    <property type="protein sequence ID" value="GAG31559.1"/>
    <property type="molecule type" value="Genomic_DNA"/>
</dbReference>
<comment type="caution">
    <text evidence="2">The sequence shown here is derived from an EMBL/GenBank/DDBJ whole genome shotgun (WGS) entry which is preliminary data.</text>
</comment>
<organism evidence="2">
    <name type="scientific">marine sediment metagenome</name>
    <dbReference type="NCBI Taxonomy" id="412755"/>
    <lineage>
        <taxon>unclassified sequences</taxon>
        <taxon>metagenomes</taxon>
        <taxon>ecological metagenomes</taxon>
    </lineage>
</organism>
<protein>
    <submittedName>
        <fullName evidence="2">Uncharacterized protein</fullName>
    </submittedName>
</protein>
<reference evidence="2" key="1">
    <citation type="journal article" date="2014" name="Front. Microbiol.">
        <title>High frequency of phylogenetically diverse reductive dehalogenase-homologous genes in deep subseafloor sedimentary metagenomes.</title>
        <authorList>
            <person name="Kawai M."/>
            <person name="Futagami T."/>
            <person name="Toyoda A."/>
            <person name="Takaki Y."/>
            <person name="Nishi S."/>
            <person name="Hori S."/>
            <person name="Arai W."/>
            <person name="Tsubouchi T."/>
            <person name="Morono Y."/>
            <person name="Uchiyama I."/>
            <person name="Ito T."/>
            <person name="Fujiyama A."/>
            <person name="Inagaki F."/>
            <person name="Takami H."/>
        </authorList>
    </citation>
    <scope>NUCLEOTIDE SEQUENCE</scope>
    <source>
        <strain evidence="2">Expedition CK06-06</strain>
    </source>
</reference>
<gene>
    <name evidence="2" type="ORF">S01H1_68368</name>
</gene>
<feature type="compositionally biased region" description="Basic and acidic residues" evidence="1">
    <location>
        <begin position="76"/>
        <end position="90"/>
    </location>
</feature>
<dbReference type="AlphaFoldDB" id="X0WKS5"/>
<evidence type="ECO:0000256" key="1">
    <source>
        <dbReference type="SAM" id="MobiDB-lite"/>
    </source>
</evidence>